<dbReference type="AlphaFoldDB" id="A0AAU8MLF0"/>
<gene>
    <name evidence="7" type="ORF">ABU614_16295</name>
    <name evidence="6" type="ORF">V2J18_09940</name>
</gene>
<protein>
    <recommendedName>
        <fullName evidence="9">Transmembrane protein</fullName>
    </recommendedName>
</protein>
<comment type="subcellular location">
    <subcellularLocation>
        <location evidence="1">Membrane</location>
        <topology evidence="1">Multi-pass membrane protein</topology>
    </subcellularLocation>
</comment>
<evidence type="ECO:0008006" key="9">
    <source>
        <dbReference type="Google" id="ProtNLM"/>
    </source>
</evidence>
<proteinExistence type="predicted"/>
<evidence type="ECO:0000256" key="3">
    <source>
        <dbReference type="ARBA" id="ARBA00022989"/>
    </source>
</evidence>
<evidence type="ECO:0000256" key="1">
    <source>
        <dbReference type="ARBA" id="ARBA00004141"/>
    </source>
</evidence>
<evidence type="ECO:0000313" key="8">
    <source>
        <dbReference type="Proteomes" id="UP001387215"/>
    </source>
</evidence>
<dbReference type="EMBL" id="CP159925">
    <property type="protein sequence ID" value="XCO73939.1"/>
    <property type="molecule type" value="Genomic_DNA"/>
</dbReference>
<feature type="transmembrane region" description="Helical" evidence="5">
    <location>
        <begin position="12"/>
        <end position="35"/>
    </location>
</feature>
<reference evidence="6 8" key="1">
    <citation type="submission" date="2024-02" db="EMBL/GenBank/DDBJ databases">
        <title>Lysobacter Genome Sequencing and Mining.</title>
        <authorList>
            <person name="Bierman J."/>
            <person name="Walker M.C."/>
        </authorList>
    </citation>
    <scope>NUCLEOTIDE SEQUENCE [LARGE SCALE GENOMIC DNA]</scope>
    <source>
        <strain evidence="6 8">PB6250</strain>
    </source>
</reference>
<feature type="transmembrane region" description="Helical" evidence="5">
    <location>
        <begin position="56"/>
        <end position="78"/>
    </location>
</feature>
<evidence type="ECO:0000313" key="7">
    <source>
        <dbReference type="EMBL" id="XCO73939.1"/>
    </source>
</evidence>
<reference evidence="7" key="2">
    <citation type="submission" date="2024-06" db="EMBL/GenBank/DDBJ databases">
        <authorList>
            <person name="Li S."/>
        </authorList>
    </citation>
    <scope>NUCLEOTIDE SEQUENCE</scope>
    <source>
        <strain evidence="7">SR10</strain>
    </source>
</reference>
<accession>A0AAU8MLF0</accession>
<keyword evidence="4 5" id="KW-0472">Membrane</keyword>
<dbReference type="EMBL" id="JBANDL010000002">
    <property type="protein sequence ID" value="MEI2454998.1"/>
    <property type="molecule type" value="Genomic_DNA"/>
</dbReference>
<dbReference type="InterPro" id="IPR037294">
    <property type="entry name" value="ABC_BtuC-like"/>
</dbReference>
<evidence type="ECO:0000313" key="6">
    <source>
        <dbReference type="EMBL" id="MEI2454998.1"/>
    </source>
</evidence>
<dbReference type="SUPFAM" id="SSF81345">
    <property type="entry name" value="ABC transporter involved in vitamin B12 uptake, BtuC"/>
    <property type="match status" value="1"/>
</dbReference>
<evidence type="ECO:0000256" key="2">
    <source>
        <dbReference type="ARBA" id="ARBA00022692"/>
    </source>
</evidence>
<name>A0AAU8MLF0_9GAMM</name>
<feature type="transmembrane region" description="Helical" evidence="5">
    <location>
        <begin position="84"/>
        <end position="109"/>
    </location>
</feature>
<keyword evidence="8" id="KW-1185">Reference proteome</keyword>
<evidence type="ECO:0000256" key="5">
    <source>
        <dbReference type="SAM" id="Phobius"/>
    </source>
</evidence>
<dbReference type="Proteomes" id="UP001387215">
    <property type="component" value="Unassembled WGS sequence"/>
</dbReference>
<keyword evidence="3 5" id="KW-1133">Transmembrane helix</keyword>
<dbReference type="RefSeq" id="WP_336131697.1">
    <property type="nucleotide sequence ID" value="NZ_CP159925.1"/>
</dbReference>
<sequence>MNAAFDMFAQLLTVVMMAAPALVGFFALQFAVLLVSNRKRNAPLATAGLMWRAAAGVLFGSLVGFAALWATMVVPSWVTGDYEGLPWLMMFLAFPVGGVAALLASYFFARWLLRRTPDGAAAQPAAARA</sequence>
<organism evidence="7">
    <name type="scientific">Lysobacter firmicutimachus</name>
    <dbReference type="NCBI Taxonomy" id="1792846"/>
    <lineage>
        <taxon>Bacteria</taxon>
        <taxon>Pseudomonadati</taxon>
        <taxon>Pseudomonadota</taxon>
        <taxon>Gammaproteobacteria</taxon>
        <taxon>Lysobacterales</taxon>
        <taxon>Lysobacteraceae</taxon>
        <taxon>Lysobacter</taxon>
    </lineage>
</organism>
<dbReference type="GO" id="GO:0016020">
    <property type="term" value="C:membrane"/>
    <property type="evidence" value="ECO:0007669"/>
    <property type="project" value="UniProtKB-SubCell"/>
</dbReference>
<evidence type="ECO:0000256" key="4">
    <source>
        <dbReference type="ARBA" id="ARBA00023136"/>
    </source>
</evidence>
<keyword evidence="2 5" id="KW-0812">Transmembrane</keyword>